<keyword evidence="4 6" id="KW-1133">Transmembrane helix</keyword>
<dbReference type="PANTHER" id="PTHR35007:SF2">
    <property type="entry name" value="PILUS ASSEMBLE PROTEIN"/>
    <property type="match status" value="1"/>
</dbReference>
<evidence type="ECO:0000256" key="6">
    <source>
        <dbReference type="SAM" id="Phobius"/>
    </source>
</evidence>
<keyword evidence="9" id="KW-1185">Reference proteome</keyword>
<reference evidence="8 9" key="1">
    <citation type="submission" date="2020-02" db="EMBL/GenBank/DDBJ databases">
        <authorList>
            <person name="Dziuba M."/>
            <person name="Kuznetsov B."/>
            <person name="Mardanov A."/>
            <person name="Ravin N."/>
            <person name="Grouzdev D."/>
        </authorList>
    </citation>
    <scope>NUCLEOTIDE SEQUENCE [LARGE SCALE GENOMIC DNA]</scope>
    <source>
        <strain evidence="8 9">SpK</strain>
    </source>
</reference>
<feature type="transmembrane region" description="Helical" evidence="6">
    <location>
        <begin position="287"/>
        <end position="305"/>
    </location>
</feature>
<evidence type="ECO:0000313" key="9">
    <source>
        <dbReference type="Proteomes" id="UP000480684"/>
    </source>
</evidence>
<dbReference type="Pfam" id="PF00482">
    <property type="entry name" value="T2SSF"/>
    <property type="match status" value="1"/>
</dbReference>
<feature type="domain" description="Type II secretion system protein GspF" evidence="7">
    <location>
        <begin position="172"/>
        <end position="298"/>
    </location>
</feature>
<feature type="transmembrane region" description="Helical" evidence="6">
    <location>
        <begin position="6"/>
        <end position="25"/>
    </location>
</feature>
<gene>
    <name evidence="8" type="ORF">G4223_11505</name>
</gene>
<dbReference type="EMBL" id="JAAIYP010000038">
    <property type="protein sequence ID" value="NFV80734.1"/>
    <property type="molecule type" value="Genomic_DNA"/>
</dbReference>
<dbReference type="Proteomes" id="UP000480684">
    <property type="component" value="Unassembled WGS sequence"/>
</dbReference>
<evidence type="ECO:0000256" key="5">
    <source>
        <dbReference type="ARBA" id="ARBA00023136"/>
    </source>
</evidence>
<organism evidence="8 9">
    <name type="scientific">Magnetospirillum aberrantis SpK</name>
    <dbReference type="NCBI Taxonomy" id="908842"/>
    <lineage>
        <taxon>Bacteria</taxon>
        <taxon>Pseudomonadati</taxon>
        <taxon>Pseudomonadota</taxon>
        <taxon>Alphaproteobacteria</taxon>
        <taxon>Rhodospirillales</taxon>
        <taxon>Rhodospirillaceae</taxon>
        <taxon>Magnetospirillum</taxon>
    </lineage>
</organism>
<sequence>MSGEIILAMVLAGMLVVVSLVSLRLNRPKARAADRARDVVRSVGGALKGGEEEQPAEDLRSQVGALLIRLGQKLPLFNAKQRTQLQGQLQTAGFRQVHALSVFIALKILLGAVGAVLGVVAVRVMVQDMAMAIKLAMVLGGFQVGMMLPEIVLRRVVAARRRAIYRSLPDALDLMVICTNAGYSLGATIKRLSVELVDLCPALANELEITSHEIQMNGDPVAGLRSLAERTGVESLRAMVATLVQAHQYGTPITQSLKTLARTERSTRVLSLEEKGAKLAAKMTMPMMLLILPAVMLISGAPAFLRMMEAFK</sequence>
<evidence type="ECO:0000259" key="7">
    <source>
        <dbReference type="Pfam" id="PF00482"/>
    </source>
</evidence>
<evidence type="ECO:0000256" key="2">
    <source>
        <dbReference type="ARBA" id="ARBA00022475"/>
    </source>
</evidence>
<comment type="caution">
    <text evidence="8">The sequence shown here is derived from an EMBL/GenBank/DDBJ whole genome shotgun (WGS) entry which is preliminary data.</text>
</comment>
<dbReference type="InterPro" id="IPR018076">
    <property type="entry name" value="T2SS_GspF_dom"/>
</dbReference>
<feature type="transmembrane region" description="Helical" evidence="6">
    <location>
        <begin position="104"/>
        <end position="126"/>
    </location>
</feature>
<evidence type="ECO:0000256" key="1">
    <source>
        <dbReference type="ARBA" id="ARBA00004651"/>
    </source>
</evidence>
<protein>
    <submittedName>
        <fullName evidence="8">Type II secretion system F family protein</fullName>
    </submittedName>
</protein>
<keyword evidence="3 6" id="KW-0812">Transmembrane</keyword>
<name>A0A7C9UZX8_9PROT</name>
<feature type="transmembrane region" description="Helical" evidence="6">
    <location>
        <begin position="132"/>
        <end position="153"/>
    </location>
</feature>
<dbReference type="RefSeq" id="WP_163679536.1">
    <property type="nucleotide sequence ID" value="NZ_JAAIYP010000038.1"/>
</dbReference>
<dbReference type="AlphaFoldDB" id="A0A7C9UZX8"/>
<evidence type="ECO:0000256" key="4">
    <source>
        <dbReference type="ARBA" id="ARBA00022989"/>
    </source>
</evidence>
<dbReference type="GO" id="GO:0005886">
    <property type="term" value="C:plasma membrane"/>
    <property type="evidence" value="ECO:0007669"/>
    <property type="project" value="UniProtKB-SubCell"/>
</dbReference>
<accession>A0A7C9UZX8</accession>
<keyword evidence="2" id="KW-1003">Cell membrane</keyword>
<dbReference type="PANTHER" id="PTHR35007">
    <property type="entry name" value="INTEGRAL MEMBRANE PROTEIN-RELATED"/>
    <property type="match status" value="1"/>
</dbReference>
<keyword evidence="5 6" id="KW-0472">Membrane</keyword>
<evidence type="ECO:0000313" key="8">
    <source>
        <dbReference type="EMBL" id="NFV80734.1"/>
    </source>
</evidence>
<evidence type="ECO:0000256" key="3">
    <source>
        <dbReference type="ARBA" id="ARBA00022692"/>
    </source>
</evidence>
<proteinExistence type="predicted"/>
<comment type="subcellular location">
    <subcellularLocation>
        <location evidence="1">Cell membrane</location>
        <topology evidence="1">Multi-pass membrane protein</topology>
    </subcellularLocation>
</comment>